<reference evidence="3" key="1">
    <citation type="submission" date="2018-12" db="EMBL/GenBank/DDBJ databases">
        <title>The complete genome of Metarhizium rileyi, a key fungal pathogen of Lepidoptera.</title>
        <authorList>
            <person name="Binneck E."/>
            <person name="Lastra C.C.L."/>
            <person name="Sosa-Gomez D.R."/>
        </authorList>
    </citation>
    <scope>NUCLEOTIDE SEQUENCE [LARGE SCALE GENOMIC DNA]</scope>
    <source>
        <strain evidence="3">Cep018-CH2</strain>
    </source>
</reference>
<feature type="region of interest" description="Disordered" evidence="1">
    <location>
        <begin position="61"/>
        <end position="87"/>
    </location>
</feature>
<evidence type="ECO:0000313" key="2">
    <source>
        <dbReference type="EMBL" id="TWU71754.1"/>
    </source>
</evidence>
<dbReference type="AlphaFoldDB" id="A0A5C6G2T7"/>
<accession>A0A5C6G2T7</accession>
<proteinExistence type="predicted"/>
<dbReference type="EMBL" id="SBHS01000037">
    <property type="protein sequence ID" value="TWU71754.1"/>
    <property type="molecule type" value="Genomic_DNA"/>
</dbReference>
<evidence type="ECO:0000313" key="3">
    <source>
        <dbReference type="Proteomes" id="UP000317257"/>
    </source>
</evidence>
<protein>
    <submittedName>
        <fullName evidence="2">Uncharacterized protein</fullName>
    </submittedName>
</protein>
<name>A0A5C6G2T7_METRR</name>
<evidence type="ECO:0000256" key="1">
    <source>
        <dbReference type="SAM" id="MobiDB-lite"/>
    </source>
</evidence>
<organism evidence="2 3">
    <name type="scientific">Metarhizium rileyi (strain RCEF 4871)</name>
    <name type="common">Nomuraea rileyi</name>
    <dbReference type="NCBI Taxonomy" id="1649241"/>
    <lineage>
        <taxon>Eukaryota</taxon>
        <taxon>Fungi</taxon>
        <taxon>Dikarya</taxon>
        <taxon>Ascomycota</taxon>
        <taxon>Pezizomycotina</taxon>
        <taxon>Sordariomycetes</taxon>
        <taxon>Hypocreomycetidae</taxon>
        <taxon>Hypocreales</taxon>
        <taxon>Clavicipitaceae</taxon>
        <taxon>Metarhizium</taxon>
    </lineage>
</organism>
<gene>
    <name evidence="2" type="ORF">ED733_001315</name>
</gene>
<feature type="compositionally biased region" description="Gly residues" evidence="1">
    <location>
        <begin position="64"/>
        <end position="78"/>
    </location>
</feature>
<dbReference type="Proteomes" id="UP000317257">
    <property type="component" value="Unassembled WGS sequence"/>
</dbReference>
<sequence length="87" mass="9221">MAFGVQRLDSAFWDKVCLWPCEELTASVNGDQGVIAVFEIRLPAQCELGSNATLLVARCRTSSHGGGSKGDGDNGGSGELHLQKLMI</sequence>
<comment type="caution">
    <text evidence="2">The sequence shown here is derived from an EMBL/GenBank/DDBJ whole genome shotgun (WGS) entry which is preliminary data.</text>
</comment>